<dbReference type="OrthoDB" id="419138at2759"/>
<evidence type="ECO:0008006" key="4">
    <source>
        <dbReference type="Google" id="ProtNLM"/>
    </source>
</evidence>
<proteinExistence type="predicted"/>
<evidence type="ECO:0000313" key="3">
    <source>
        <dbReference type="EMBL" id="KOF62482.1"/>
    </source>
</evidence>
<organism evidence="3">
    <name type="scientific">Octopus bimaculoides</name>
    <name type="common">California two-spotted octopus</name>
    <dbReference type="NCBI Taxonomy" id="37653"/>
    <lineage>
        <taxon>Eukaryota</taxon>
        <taxon>Metazoa</taxon>
        <taxon>Spiralia</taxon>
        <taxon>Lophotrochozoa</taxon>
        <taxon>Mollusca</taxon>
        <taxon>Cephalopoda</taxon>
        <taxon>Coleoidea</taxon>
        <taxon>Octopodiformes</taxon>
        <taxon>Octopoda</taxon>
        <taxon>Incirrata</taxon>
        <taxon>Octopodidae</taxon>
        <taxon>Octopus</taxon>
    </lineage>
</organism>
<accession>A0A0L8FFS3</accession>
<feature type="transmembrane region" description="Helical" evidence="1">
    <location>
        <begin position="716"/>
        <end position="737"/>
    </location>
</feature>
<feature type="transmembrane region" description="Helical" evidence="1">
    <location>
        <begin position="555"/>
        <end position="588"/>
    </location>
</feature>
<gene>
    <name evidence="3" type="ORF">OCBIM_22023042mg</name>
</gene>
<feature type="transmembrane region" description="Helical" evidence="1">
    <location>
        <begin position="524"/>
        <end position="543"/>
    </location>
</feature>
<name>A0A0L8FFS3_OCTBM</name>
<feature type="transmembrane region" description="Helical" evidence="1">
    <location>
        <begin position="675"/>
        <end position="696"/>
    </location>
</feature>
<evidence type="ECO:0000256" key="1">
    <source>
        <dbReference type="SAM" id="Phobius"/>
    </source>
</evidence>
<dbReference type="InterPro" id="IPR019170">
    <property type="entry name" value="Meckelin"/>
</dbReference>
<feature type="transmembrane region" description="Helical" evidence="1">
    <location>
        <begin position="917"/>
        <end position="934"/>
    </location>
</feature>
<dbReference type="OMA" id="YITENKG"/>
<sequence length="982" mass="113126">MAISYYLFVILQLLSIFSVLSEYSIKLEMRDDCNQKKDTHDQYFDITHLKCRFCSQNKTIQSVSNDGLFCVCNPGYRYSKNMAPRAVKCVKCGANQVTSEDGWSCVYCHNNTLSSSNECTSCIGKNITVERKLDGEWNKNSLDQAVRNCVPCKGSTIPNDEKNRCVRCTQVLSVLPNYTNCTCPRSNKVGDFCFQKKSDIIARPSYYIRLSSDDLVESHLLRQNLIISYGMCHASYYNSTACQSLGNMCVLLYATHLVRKLSPQIQACTLFRNLSKLAKPPVNEEYEVSDWPYNMPWLYYTSLTVNVLNSPSLPVEFTVKPPMQLKFIVVMYSFEGQYLGMKSVNGGVLQLCKMNDVRMDAIWTFGTTYSSKCYLKIRDLFDNQTYPLIFYDLYLRYTHNSEDRLYAVPIVIENHVGENNVRVNKEQVDKWVLTRRFFLVDNVSTRKLVKPGNVYVNNYVRFAQYMKFVFRLQPTKNGLIYPPYLKILYGEKSWASAVALKNVPIIFKSEYLQDETGIENSINIAFGTLSVFAIIFAGFNTWAWSKRSARISIDFATLVNLFLNMCASLGSVFFFTILGIGIYFLLFFKQQNTVIILPMSSPLLKEMFSSFIVVTFCLKFFHMIQLLVRQCTVDMFFIDWEKPKSNQKDSSVSAWRVLFVANEWVEIQTSRRINIVFQLLALLFLLVVVGFENLAFNDASSSFTAPDTSNVVPQNQVFRFTLSTTLYLLVAICQWLYKVIFYERFIEDIMQQFIDLCSLSNISVFMMDHLLHGYYIHGRSVHGKADTNFRGIQKMMSREQNDLCSERGLLPNTEQQSFEMSLPNKLRSCYVQIMMPVTFKQGGTRMENGNIGPSHDILRAHETMNKYLSSFIDHSLKDADYSVKDKTFLENVLNAEFIDTSIQGIFYNDNGHSFDRLLFYGHEILLVQFEILLFNVVDLIWQNFILAAALTYVGYSLISLIRQGGSKKNIARKTLVDRRFLI</sequence>
<protein>
    <recommendedName>
        <fullName evidence="4">Meckelin</fullName>
    </recommendedName>
</protein>
<dbReference type="Pfam" id="PF09773">
    <property type="entry name" value="Meckelin"/>
    <property type="match status" value="1"/>
</dbReference>
<feature type="chain" id="PRO_5005582373" description="Meckelin" evidence="2">
    <location>
        <begin position="22"/>
        <end position="982"/>
    </location>
</feature>
<dbReference type="GO" id="GO:0036038">
    <property type="term" value="C:MKS complex"/>
    <property type="evidence" value="ECO:0007669"/>
    <property type="project" value="InterPro"/>
</dbReference>
<dbReference type="PANTHER" id="PTHR21274">
    <property type="entry name" value="MECKELIN"/>
    <property type="match status" value="1"/>
</dbReference>
<feature type="transmembrane region" description="Helical" evidence="1">
    <location>
        <begin position="608"/>
        <end position="628"/>
    </location>
</feature>
<feature type="transmembrane region" description="Helical" evidence="1">
    <location>
        <begin position="940"/>
        <end position="961"/>
    </location>
</feature>
<reference evidence="3" key="1">
    <citation type="submission" date="2015-07" db="EMBL/GenBank/DDBJ databases">
        <title>MeaNS - Measles Nucleotide Surveillance Program.</title>
        <authorList>
            <person name="Tran T."/>
            <person name="Druce J."/>
        </authorList>
    </citation>
    <scope>NUCLEOTIDE SEQUENCE</scope>
    <source>
        <strain evidence="3">UCB-OBI-ISO-001</strain>
        <tissue evidence="3">Gonad</tissue>
    </source>
</reference>
<dbReference type="GO" id="GO:0060271">
    <property type="term" value="P:cilium assembly"/>
    <property type="evidence" value="ECO:0007669"/>
    <property type="project" value="InterPro"/>
</dbReference>
<dbReference type="STRING" id="37653.A0A0L8FFS3"/>
<keyword evidence="1" id="KW-0812">Transmembrane</keyword>
<evidence type="ECO:0000256" key="2">
    <source>
        <dbReference type="SAM" id="SignalP"/>
    </source>
</evidence>
<feature type="signal peptide" evidence="2">
    <location>
        <begin position="1"/>
        <end position="21"/>
    </location>
</feature>
<dbReference type="KEGG" id="obi:106883644"/>
<dbReference type="EMBL" id="KQ433194">
    <property type="protein sequence ID" value="KOF62482.1"/>
    <property type="molecule type" value="Genomic_DNA"/>
</dbReference>
<dbReference type="PANTHER" id="PTHR21274:SF0">
    <property type="entry name" value="MECKELIN"/>
    <property type="match status" value="1"/>
</dbReference>
<keyword evidence="2" id="KW-0732">Signal</keyword>
<keyword evidence="1" id="KW-1133">Transmembrane helix</keyword>
<dbReference type="AlphaFoldDB" id="A0A0L8FFS3"/>
<keyword evidence="1" id="KW-0472">Membrane</keyword>